<sequence length="453" mass="50547">MNAEHFSRLGLNERLLKGLSAIGVKRPTEIQERLIPAILNRKDVIGQSQTGTGKTFAFLLPIIEQLDIEQNEVQAVITAPTRELCAQLFDELKKLIVYYDGQVDAQLFVGGTDRKRQAQRLSTKQPHIVIGTPGRIADLVNTSSLLVYTAKTLVVDEADQMLDMGFLEDVDKVAGRLAEDLQMLVFSATVPEKLQPFLKKYMNNPRHVHVQPEKLAAERVTHQLVPVRHRDKLTVLKETIRGLNPYLAIIFTNTKEQADEVTAALATEDILVDCLHGGLAPRERKKVMKRVEDLSIQYLVATDLAARGIDIKGVTHIINYAFPQDLDFYVHRVGRTARAGADGIALSLYEQSDEAACAKLASRGIVFSFVEFKDGEWTELVKPPVGAGRINRKQPTDKGKATVEKQTGNRPIRTGGKAKARPKKVKPGYKQKAKAAIAKQKKRERRLNARKEK</sequence>
<dbReference type="GO" id="GO:0005524">
    <property type="term" value="F:ATP binding"/>
    <property type="evidence" value="ECO:0007669"/>
    <property type="project" value="UniProtKB-KW"/>
</dbReference>
<feature type="compositionally biased region" description="Basic and acidic residues" evidence="5">
    <location>
        <begin position="394"/>
        <end position="403"/>
    </location>
</feature>
<evidence type="ECO:0000256" key="4">
    <source>
        <dbReference type="ARBA" id="ARBA00022840"/>
    </source>
</evidence>
<dbReference type="Gene3D" id="3.40.50.300">
    <property type="entry name" value="P-loop containing nucleotide triphosphate hydrolases"/>
    <property type="match status" value="2"/>
</dbReference>
<evidence type="ECO:0000313" key="10">
    <source>
        <dbReference type="Proteomes" id="UP000216207"/>
    </source>
</evidence>
<keyword evidence="3 9" id="KW-0347">Helicase</keyword>
<feature type="region of interest" description="Disordered" evidence="5">
    <location>
        <begin position="386"/>
        <end position="453"/>
    </location>
</feature>
<evidence type="ECO:0000259" key="6">
    <source>
        <dbReference type="PROSITE" id="PS51192"/>
    </source>
</evidence>
<dbReference type="GO" id="GO:0005829">
    <property type="term" value="C:cytosol"/>
    <property type="evidence" value="ECO:0007669"/>
    <property type="project" value="TreeGrafter"/>
</dbReference>
<evidence type="ECO:0000313" key="9">
    <source>
        <dbReference type="EMBL" id="PAE90512.1"/>
    </source>
</evidence>
<dbReference type="GO" id="GO:0016787">
    <property type="term" value="F:hydrolase activity"/>
    <property type="evidence" value="ECO:0007669"/>
    <property type="project" value="UniProtKB-KW"/>
</dbReference>
<reference evidence="9 10" key="1">
    <citation type="submission" date="2017-07" db="EMBL/GenBank/DDBJ databases">
        <title>Isolation and whole genome analysis of endospore-forming bacteria from heroin.</title>
        <authorList>
            <person name="Kalinowski J."/>
            <person name="Ahrens B."/>
            <person name="Al-Dilaimi A."/>
            <person name="Winkler A."/>
            <person name="Wibberg D."/>
            <person name="Schleenbecker U."/>
            <person name="Ruckert C."/>
            <person name="Wolfel R."/>
            <person name="Grass G."/>
        </authorList>
    </citation>
    <scope>NUCLEOTIDE SEQUENCE [LARGE SCALE GENOMIC DNA]</scope>
    <source>
        <strain evidence="9 10">7539</strain>
    </source>
</reference>
<dbReference type="EMBL" id="NPCC01000004">
    <property type="protein sequence ID" value="PAE90512.1"/>
    <property type="molecule type" value="Genomic_DNA"/>
</dbReference>
<dbReference type="GO" id="GO:0033592">
    <property type="term" value="F:RNA strand annealing activity"/>
    <property type="evidence" value="ECO:0007669"/>
    <property type="project" value="TreeGrafter"/>
</dbReference>
<dbReference type="InterPro" id="IPR044742">
    <property type="entry name" value="DEAD/DEAH_RhlB"/>
</dbReference>
<evidence type="ECO:0000259" key="7">
    <source>
        <dbReference type="PROSITE" id="PS51194"/>
    </source>
</evidence>
<dbReference type="SMART" id="SM00487">
    <property type="entry name" value="DEXDc"/>
    <property type="match status" value="1"/>
</dbReference>
<dbReference type="CDD" id="cd00268">
    <property type="entry name" value="DEADc"/>
    <property type="match status" value="1"/>
</dbReference>
<gene>
    <name evidence="9" type="ORF">CHH72_01065</name>
</gene>
<dbReference type="PROSITE" id="PS51194">
    <property type="entry name" value="HELICASE_CTER"/>
    <property type="match status" value="1"/>
</dbReference>
<dbReference type="SMART" id="SM00490">
    <property type="entry name" value="HELICc"/>
    <property type="match status" value="1"/>
</dbReference>
<dbReference type="InterPro" id="IPR027417">
    <property type="entry name" value="P-loop_NTPase"/>
</dbReference>
<dbReference type="PROSITE" id="PS51195">
    <property type="entry name" value="Q_MOTIF"/>
    <property type="match status" value="1"/>
</dbReference>
<dbReference type="PANTHER" id="PTHR47963">
    <property type="entry name" value="DEAD-BOX ATP-DEPENDENT RNA HELICASE 47, MITOCHONDRIAL"/>
    <property type="match status" value="1"/>
</dbReference>
<dbReference type="AlphaFoldDB" id="A0A268P443"/>
<dbReference type="InterPro" id="IPR011545">
    <property type="entry name" value="DEAD/DEAH_box_helicase_dom"/>
</dbReference>
<dbReference type="GO" id="GO:0003724">
    <property type="term" value="F:RNA helicase activity"/>
    <property type="evidence" value="ECO:0007669"/>
    <property type="project" value="InterPro"/>
</dbReference>
<organism evidence="9 10">
    <name type="scientific">Shouchella clausii</name>
    <name type="common">Alkalihalobacillus clausii</name>
    <dbReference type="NCBI Taxonomy" id="79880"/>
    <lineage>
        <taxon>Bacteria</taxon>
        <taxon>Bacillati</taxon>
        <taxon>Bacillota</taxon>
        <taxon>Bacilli</taxon>
        <taxon>Bacillales</taxon>
        <taxon>Bacillaceae</taxon>
        <taxon>Shouchella</taxon>
    </lineage>
</organism>
<dbReference type="InterPro" id="IPR014014">
    <property type="entry name" value="RNA_helicase_DEAD_Q_motif"/>
</dbReference>
<accession>A0A268P443</accession>
<evidence type="ECO:0000256" key="5">
    <source>
        <dbReference type="SAM" id="MobiDB-lite"/>
    </source>
</evidence>
<proteinExistence type="predicted"/>
<dbReference type="InterPro" id="IPR050547">
    <property type="entry name" value="DEAD_box_RNA_helicases"/>
</dbReference>
<dbReference type="InterPro" id="IPR001650">
    <property type="entry name" value="Helicase_C-like"/>
</dbReference>
<dbReference type="SUPFAM" id="SSF52540">
    <property type="entry name" value="P-loop containing nucleoside triphosphate hydrolases"/>
    <property type="match status" value="1"/>
</dbReference>
<dbReference type="Pfam" id="PF00270">
    <property type="entry name" value="DEAD"/>
    <property type="match status" value="1"/>
</dbReference>
<dbReference type="PANTHER" id="PTHR47963:SF1">
    <property type="entry name" value="DEAD-BOX ATP-DEPENDENT RNA HELICASE CSHB"/>
    <property type="match status" value="1"/>
</dbReference>
<evidence type="ECO:0000256" key="1">
    <source>
        <dbReference type="ARBA" id="ARBA00022741"/>
    </source>
</evidence>
<dbReference type="Pfam" id="PF00271">
    <property type="entry name" value="Helicase_C"/>
    <property type="match status" value="1"/>
</dbReference>
<feature type="compositionally biased region" description="Basic residues" evidence="5">
    <location>
        <begin position="416"/>
        <end position="445"/>
    </location>
</feature>
<evidence type="ECO:0000256" key="3">
    <source>
        <dbReference type="ARBA" id="ARBA00022806"/>
    </source>
</evidence>
<dbReference type="InterPro" id="IPR014001">
    <property type="entry name" value="Helicase_ATP-bd"/>
</dbReference>
<feature type="domain" description="Helicase C-terminal" evidence="7">
    <location>
        <begin position="235"/>
        <end position="389"/>
    </location>
</feature>
<evidence type="ECO:0000256" key="2">
    <source>
        <dbReference type="ARBA" id="ARBA00022801"/>
    </source>
</evidence>
<dbReference type="OMA" id="YAHVEPK"/>
<feature type="domain" description="Helicase ATP-binding" evidence="6">
    <location>
        <begin position="35"/>
        <end position="208"/>
    </location>
</feature>
<keyword evidence="2" id="KW-0378">Hydrolase</keyword>
<comment type="caution">
    <text evidence="9">The sequence shown here is derived from an EMBL/GenBank/DDBJ whole genome shotgun (WGS) entry which is preliminary data.</text>
</comment>
<keyword evidence="4" id="KW-0067">ATP-binding</keyword>
<feature type="domain" description="DEAD-box RNA helicase Q" evidence="8">
    <location>
        <begin position="4"/>
        <end position="32"/>
    </location>
</feature>
<dbReference type="GO" id="GO:0005840">
    <property type="term" value="C:ribosome"/>
    <property type="evidence" value="ECO:0007669"/>
    <property type="project" value="TreeGrafter"/>
</dbReference>
<dbReference type="PROSITE" id="PS51192">
    <property type="entry name" value="HELICASE_ATP_BIND_1"/>
    <property type="match status" value="1"/>
</dbReference>
<keyword evidence="1" id="KW-0547">Nucleotide-binding</keyword>
<dbReference type="Proteomes" id="UP000216207">
    <property type="component" value="Unassembled WGS sequence"/>
</dbReference>
<protein>
    <submittedName>
        <fullName evidence="9">ATP-dependent helicase</fullName>
    </submittedName>
</protein>
<dbReference type="GO" id="GO:0009409">
    <property type="term" value="P:response to cold"/>
    <property type="evidence" value="ECO:0007669"/>
    <property type="project" value="TreeGrafter"/>
</dbReference>
<name>A0A268P443_SHOCL</name>
<dbReference type="CDD" id="cd18787">
    <property type="entry name" value="SF2_C_DEAD"/>
    <property type="match status" value="1"/>
</dbReference>
<evidence type="ECO:0000259" key="8">
    <source>
        <dbReference type="PROSITE" id="PS51195"/>
    </source>
</evidence>
<dbReference type="RefSeq" id="WP_011246541.1">
    <property type="nucleotide sequence ID" value="NZ_BOQQ01000005.1"/>
</dbReference>